<dbReference type="PROSITE" id="PS51318">
    <property type="entry name" value="TAT"/>
    <property type="match status" value="1"/>
</dbReference>
<protein>
    <submittedName>
        <fullName evidence="2">DUF6355 family natural product biosynthesis protein</fullName>
    </submittedName>
</protein>
<dbReference type="EMBL" id="JBHMCF010000051">
    <property type="protein sequence ID" value="MFB9476434.1"/>
    <property type="molecule type" value="Genomic_DNA"/>
</dbReference>
<evidence type="ECO:0000313" key="2">
    <source>
        <dbReference type="EMBL" id="MFB9476434.1"/>
    </source>
</evidence>
<organism evidence="2 3">
    <name type="scientific">Nonomuraea salmonea</name>
    <dbReference type="NCBI Taxonomy" id="46181"/>
    <lineage>
        <taxon>Bacteria</taxon>
        <taxon>Bacillati</taxon>
        <taxon>Actinomycetota</taxon>
        <taxon>Actinomycetes</taxon>
        <taxon>Streptosporangiales</taxon>
        <taxon>Streptosporangiaceae</taxon>
        <taxon>Nonomuraea</taxon>
    </lineage>
</organism>
<evidence type="ECO:0000313" key="3">
    <source>
        <dbReference type="Proteomes" id="UP001589568"/>
    </source>
</evidence>
<feature type="chain" id="PRO_5047459300" evidence="1">
    <location>
        <begin position="33"/>
        <end position="99"/>
    </location>
</feature>
<evidence type="ECO:0000256" key="1">
    <source>
        <dbReference type="SAM" id="SignalP"/>
    </source>
</evidence>
<gene>
    <name evidence="2" type="ORF">ACFFR3_43670</name>
</gene>
<dbReference type="InterPro" id="IPR045935">
    <property type="entry name" value="DUF6355"/>
</dbReference>
<keyword evidence="3" id="KW-1185">Reference proteome</keyword>
<feature type="signal peptide" evidence="1">
    <location>
        <begin position="1"/>
        <end position="32"/>
    </location>
</feature>
<dbReference type="InterPro" id="IPR006311">
    <property type="entry name" value="TAT_signal"/>
</dbReference>
<comment type="caution">
    <text evidence="2">The sequence shown here is derived from an EMBL/GenBank/DDBJ whole genome shotgun (WGS) entry which is preliminary data.</text>
</comment>
<dbReference type="Proteomes" id="UP001589568">
    <property type="component" value="Unassembled WGS sequence"/>
</dbReference>
<dbReference type="RefSeq" id="WP_345400371.1">
    <property type="nucleotide sequence ID" value="NZ_BAAAXS010000001.1"/>
</dbReference>
<name>A0ABV5P1I4_9ACTN</name>
<sequence length="99" mass="10456">MTRTNTARRVVLAASIGAILLAGGTAAVPAGAAAAAARNPCGLYRDNDQAMYKNCSQANENLFVTRIVSSNTYHCVTPGSVAHLGSWNNVFRVYHRGTC</sequence>
<dbReference type="Pfam" id="PF19882">
    <property type="entry name" value="DUF6355"/>
    <property type="match status" value="1"/>
</dbReference>
<accession>A0ABV5P1I4</accession>
<reference evidence="2 3" key="1">
    <citation type="submission" date="2024-09" db="EMBL/GenBank/DDBJ databases">
        <authorList>
            <person name="Sun Q."/>
            <person name="Mori K."/>
        </authorList>
    </citation>
    <scope>NUCLEOTIDE SEQUENCE [LARGE SCALE GENOMIC DNA]</scope>
    <source>
        <strain evidence="2 3">JCM 3324</strain>
    </source>
</reference>
<proteinExistence type="predicted"/>
<keyword evidence="1" id="KW-0732">Signal</keyword>